<dbReference type="Pfam" id="PF13276">
    <property type="entry name" value="HTH_21"/>
    <property type="match status" value="1"/>
</dbReference>
<dbReference type="AlphaFoldDB" id="A0A857J439"/>
<dbReference type="Pfam" id="PF01527">
    <property type="entry name" value="HTH_Tnp_1"/>
    <property type="match status" value="1"/>
</dbReference>
<dbReference type="GO" id="GO:0003677">
    <property type="term" value="F:DNA binding"/>
    <property type="evidence" value="ECO:0007669"/>
    <property type="project" value="InterPro"/>
</dbReference>
<dbReference type="Proteomes" id="UP000464787">
    <property type="component" value="Chromosome"/>
</dbReference>
<dbReference type="SUPFAM" id="SSF53098">
    <property type="entry name" value="Ribonuclease H-like"/>
    <property type="match status" value="1"/>
</dbReference>
<evidence type="ECO:0000313" key="3">
    <source>
        <dbReference type="EMBL" id="QHI98710.1"/>
    </source>
</evidence>
<evidence type="ECO:0000256" key="1">
    <source>
        <dbReference type="SAM" id="Coils"/>
    </source>
</evidence>
<dbReference type="GO" id="GO:0004803">
    <property type="term" value="F:transposase activity"/>
    <property type="evidence" value="ECO:0007669"/>
    <property type="project" value="InterPro"/>
</dbReference>
<reference evidence="3 4" key="1">
    <citation type="submission" date="2020-01" db="EMBL/GenBank/DDBJ databases">
        <title>Genome sequencing of strain KACC 21265.</title>
        <authorList>
            <person name="Heo J."/>
            <person name="Kim S.-J."/>
            <person name="Kim J.-S."/>
            <person name="Hong S.-B."/>
            <person name="Kwon S.-W."/>
        </authorList>
    </citation>
    <scope>NUCLEOTIDE SEQUENCE [LARGE SCALE GENOMIC DNA]</scope>
    <source>
        <strain evidence="3 4">KACC 21265</strain>
    </source>
</reference>
<name>A0A857J439_9BURK</name>
<dbReference type="EMBL" id="CP047650">
    <property type="protein sequence ID" value="QHI98710.1"/>
    <property type="molecule type" value="Genomic_DNA"/>
</dbReference>
<dbReference type="Gene3D" id="3.30.420.10">
    <property type="entry name" value="Ribonuclease H-like superfamily/Ribonuclease H"/>
    <property type="match status" value="1"/>
</dbReference>
<dbReference type="InterPro" id="IPR009057">
    <property type="entry name" value="Homeodomain-like_sf"/>
</dbReference>
<dbReference type="GO" id="GO:0015074">
    <property type="term" value="P:DNA integration"/>
    <property type="evidence" value="ECO:0007669"/>
    <property type="project" value="InterPro"/>
</dbReference>
<protein>
    <submittedName>
        <fullName evidence="3">IS3 family transposase</fullName>
    </submittedName>
</protein>
<organism evidence="3 4">
    <name type="scientific">Xylophilus rhododendri</name>
    <dbReference type="NCBI Taxonomy" id="2697032"/>
    <lineage>
        <taxon>Bacteria</taxon>
        <taxon>Pseudomonadati</taxon>
        <taxon>Pseudomonadota</taxon>
        <taxon>Betaproteobacteria</taxon>
        <taxon>Burkholderiales</taxon>
        <taxon>Xylophilus</taxon>
    </lineage>
</organism>
<dbReference type="InterPro" id="IPR036397">
    <property type="entry name" value="RNaseH_sf"/>
</dbReference>
<keyword evidence="4" id="KW-1185">Reference proteome</keyword>
<dbReference type="KEGG" id="xyk:GT347_12340"/>
<dbReference type="PANTHER" id="PTHR46889">
    <property type="entry name" value="TRANSPOSASE INSF FOR INSERTION SEQUENCE IS3B-RELATED"/>
    <property type="match status" value="1"/>
</dbReference>
<dbReference type="InterPro" id="IPR001584">
    <property type="entry name" value="Integrase_cat-core"/>
</dbReference>
<evidence type="ECO:0000259" key="2">
    <source>
        <dbReference type="PROSITE" id="PS50994"/>
    </source>
</evidence>
<dbReference type="Pfam" id="PF00665">
    <property type="entry name" value="rve"/>
    <property type="match status" value="1"/>
</dbReference>
<gene>
    <name evidence="3" type="ORF">GT347_12340</name>
</gene>
<dbReference type="InterPro" id="IPR048020">
    <property type="entry name" value="Transpos_IS3"/>
</dbReference>
<dbReference type="SUPFAM" id="SSF46689">
    <property type="entry name" value="Homeodomain-like"/>
    <property type="match status" value="1"/>
</dbReference>
<dbReference type="RefSeq" id="WP_160552227.1">
    <property type="nucleotide sequence ID" value="NZ_CP047650.1"/>
</dbReference>
<evidence type="ECO:0000313" key="4">
    <source>
        <dbReference type="Proteomes" id="UP000464787"/>
    </source>
</evidence>
<sequence>MTNRLPRRSFDEAFRLQVVKMIREQNLSVPQVCRDMSLTDSAVRRWVEQYDAESAGQPGIGKPLTEEQRRIRQLEAELRQLRQDNDILKKAFGLLRPGTEVIHRVIAQWQKKAETVAVSTLCRVLSVSRAGYYAALKRAARPAVIEPIEVQLKAAFTASGRSYGSRRLRAALEVQGIDVGRWRIRRLMREHRLQPSWKRKFVHTTDSRHTLPVAANVLQRQFAPASANQAWVADITYIRTRSGWLYLAAVLDLYSRKLIGWATAPSMPAELVCAALEMAIGQRKPSPGLIVHTDRGSQYASELHRDVLQRHGLLASMSGKGNCWDNAVMERFFLNLKMERVWQRDYANHAEAAADIGDYIVGFYNSTRLHSTLGYLPPNAFERKMAATRPIELSENS</sequence>
<feature type="coiled-coil region" evidence="1">
    <location>
        <begin position="64"/>
        <end position="91"/>
    </location>
</feature>
<keyword evidence="1" id="KW-0175">Coiled coil</keyword>
<dbReference type="InterPro" id="IPR012337">
    <property type="entry name" value="RNaseH-like_sf"/>
</dbReference>
<dbReference type="Pfam" id="PF13333">
    <property type="entry name" value="rve_2"/>
    <property type="match status" value="1"/>
</dbReference>
<dbReference type="PANTHER" id="PTHR46889:SF4">
    <property type="entry name" value="TRANSPOSASE INSO FOR INSERTION SEQUENCE ELEMENT IS911B-RELATED"/>
    <property type="match status" value="1"/>
</dbReference>
<dbReference type="NCBIfam" id="NF033516">
    <property type="entry name" value="transpos_IS3"/>
    <property type="match status" value="1"/>
</dbReference>
<dbReference type="Gene3D" id="1.10.10.60">
    <property type="entry name" value="Homeodomain-like"/>
    <property type="match status" value="1"/>
</dbReference>
<accession>A0A857J439</accession>
<dbReference type="InterPro" id="IPR050900">
    <property type="entry name" value="Transposase_IS3/IS150/IS904"/>
</dbReference>
<feature type="domain" description="Integrase catalytic" evidence="2">
    <location>
        <begin position="220"/>
        <end position="385"/>
    </location>
</feature>
<dbReference type="GO" id="GO:0006313">
    <property type="term" value="P:DNA transposition"/>
    <property type="evidence" value="ECO:0007669"/>
    <property type="project" value="InterPro"/>
</dbReference>
<dbReference type="PROSITE" id="PS50994">
    <property type="entry name" value="INTEGRASE"/>
    <property type="match status" value="1"/>
</dbReference>
<proteinExistence type="predicted"/>
<dbReference type="InterPro" id="IPR002514">
    <property type="entry name" value="Transposase_8"/>
</dbReference>
<dbReference type="InterPro" id="IPR025948">
    <property type="entry name" value="HTH-like_dom"/>
</dbReference>